<proteinExistence type="predicted"/>
<dbReference type="InParanoid" id="A0A482XT22"/>
<evidence type="ECO:0000313" key="3">
    <source>
        <dbReference type="Proteomes" id="UP000291343"/>
    </source>
</evidence>
<gene>
    <name evidence="2" type="ORF">LSTR_LSTR017048</name>
</gene>
<keyword evidence="3" id="KW-1185">Reference proteome</keyword>
<sequence length="93" mass="10722">MKVLKSDVIVVKFFKKSDAQRVLGVAQRRRYISGEDLGLGNVKRVYVNRCLGVEGRILLGETEARRKMLGYKFVWCKNGQVWMRKDCDMPAVL</sequence>
<comment type="caution">
    <text evidence="2">The sequence shown here is derived from an EMBL/GenBank/DDBJ whole genome shotgun (WGS) entry which is preliminary data.</text>
</comment>
<feature type="non-terminal residue" evidence="2">
    <location>
        <position position="93"/>
    </location>
</feature>
<dbReference type="OrthoDB" id="6623018at2759"/>
<reference evidence="2 3" key="1">
    <citation type="journal article" date="2017" name="Gigascience">
        <title>Genome sequence of the small brown planthopper, Laodelphax striatellus.</title>
        <authorList>
            <person name="Zhu J."/>
            <person name="Jiang F."/>
            <person name="Wang X."/>
            <person name="Yang P."/>
            <person name="Bao Y."/>
            <person name="Zhao W."/>
            <person name="Wang W."/>
            <person name="Lu H."/>
            <person name="Wang Q."/>
            <person name="Cui N."/>
            <person name="Li J."/>
            <person name="Chen X."/>
            <person name="Luo L."/>
            <person name="Yu J."/>
            <person name="Kang L."/>
            <person name="Cui F."/>
        </authorList>
    </citation>
    <scope>NUCLEOTIDE SEQUENCE [LARGE SCALE GENOMIC DNA]</scope>
    <source>
        <strain evidence="2">Lst14</strain>
    </source>
</reference>
<name>A0A482XT22_LAOST</name>
<protein>
    <recommendedName>
        <fullName evidence="1">FP protein C-terminal domain-containing protein</fullName>
    </recommendedName>
</protein>
<evidence type="ECO:0000259" key="1">
    <source>
        <dbReference type="Pfam" id="PF25298"/>
    </source>
</evidence>
<evidence type="ECO:0000313" key="2">
    <source>
        <dbReference type="EMBL" id="RZF48639.1"/>
    </source>
</evidence>
<accession>A0A482XT22</accession>
<dbReference type="AlphaFoldDB" id="A0A482XT22"/>
<feature type="domain" description="FP protein C-terminal" evidence="1">
    <location>
        <begin position="56"/>
        <end position="86"/>
    </location>
</feature>
<dbReference type="Pfam" id="PF25298">
    <property type="entry name" value="Baculo_FP_2nd"/>
    <property type="match status" value="1"/>
</dbReference>
<dbReference type="InterPro" id="IPR057251">
    <property type="entry name" value="FP_C"/>
</dbReference>
<dbReference type="Proteomes" id="UP000291343">
    <property type="component" value="Unassembled WGS sequence"/>
</dbReference>
<organism evidence="2 3">
    <name type="scientific">Laodelphax striatellus</name>
    <name type="common">Small brown planthopper</name>
    <name type="synonym">Delphax striatella</name>
    <dbReference type="NCBI Taxonomy" id="195883"/>
    <lineage>
        <taxon>Eukaryota</taxon>
        <taxon>Metazoa</taxon>
        <taxon>Ecdysozoa</taxon>
        <taxon>Arthropoda</taxon>
        <taxon>Hexapoda</taxon>
        <taxon>Insecta</taxon>
        <taxon>Pterygota</taxon>
        <taxon>Neoptera</taxon>
        <taxon>Paraneoptera</taxon>
        <taxon>Hemiptera</taxon>
        <taxon>Auchenorrhyncha</taxon>
        <taxon>Fulgoroidea</taxon>
        <taxon>Delphacidae</taxon>
        <taxon>Criomorphinae</taxon>
        <taxon>Laodelphax</taxon>
    </lineage>
</organism>
<dbReference type="EMBL" id="QKKF02001391">
    <property type="protein sequence ID" value="RZF48639.1"/>
    <property type="molecule type" value="Genomic_DNA"/>
</dbReference>